<dbReference type="AlphaFoldDB" id="A0A6I6IQ67"/>
<dbReference type="RefSeq" id="WP_157706242.1">
    <property type="nucleotide sequence ID" value="NZ_CP034348.1"/>
</dbReference>
<keyword evidence="2 4" id="KW-0503">Monooxygenase</keyword>
<gene>
    <name evidence="4" type="ORF">EI983_04660</name>
</gene>
<feature type="domain" description="FAD-binding" evidence="3">
    <location>
        <begin position="5"/>
        <end position="338"/>
    </location>
</feature>
<sequence length="397" mass="42374">MSRLSIGIAGAGIGGLAVAAALARAGHEVVVYDQFDSPRPVGSGLVIQPVGQAVLARIGALERADGLGQRVTHMLGHAQGIRLPILDVKYGPGPGRHGLALHRAALFYAVHEAARQAGAEVVPAHEVTGVSAAPQRRLLFADGRESPRFDLVIDASGAGSALSPLKPRALRFGAIWGVVDWPEAGPLPDHQLSQRYEAARRMVGVLPIGCLPGGGARKAAVFWSLTPEELTDWRTAPIEAWREAATRLWPEAAPYIEGVRAHSEMTPAFYSHGSLRDPVQRGLVHIGDAAHRASPQLGQGANMALLDGWALAEALRNEADLAAALSRYHRSRKRHLWAYQLMSAVFTPLYQSESRVLPALRDRLLAPLSRIPPAPALLSRLVCGDLLAPLRAGLDAP</sequence>
<dbReference type="InterPro" id="IPR002938">
    <property type="entry name" value="FAD-bd"/>
</dbReference>
<protein>
    <submittedName>
        <fullName evidence="4">FAD-dependent monooxygenase</fullName>
    </submittedName>
</protein>
<dbReference type="PRINTS" id="PR00420">
    <property type="entry name" value="RNGMNOXGNASE"/>
</dbReference>
<dbReference type="PANTHER" id="PTHR13789">
    <property type="entry name" value="MONOOXYGENASE"/>
    <property type="match status" value="1"/>
</dbReference>
<dbReference type="Gene3D" id="3.30.9.10">
    <property type="entry name" value="D-Amino Acid Oxidase, subunit A, domain 2"/>
    <property type="match status" value="1"/>
</dbReference>
<dbReference type="Proteomes" id="UP000428330">
    <property type="component" value="Chromosome"/>
</dbReference>
<dbReference type="Gene3D" id="3.50.50.60">
    <property type="entry name" value="FAD/NAD(P)-binding domain"/>
    <property type="match status" value="1"/>
</dbReference>
<keyword evidence="5" id="KW-1185">Reference proteome</keyword>
<reference evidence="5" key="1">
    <citation type="submission" date="2018-12" db="EMBL/GenBank/DDBJ databases">
        <title>Complete genome sequence of Roseovarius sp. MME-070.</title>
        <authorList>
            <person name="Nam Y.-D."/>
            <person name="Kang J."/>
            <person name="Chung W.-H."/>
            <person name="Park Y.S."/>
        </authorList>
    </citation>
    <scope>NUCLEOTIDE SEQUENCE [LARGE SCALE GENOMIC DNA]</scope>
    <source>
        <strain evidence="5">MME-070</strain>
    </source>
</reference>
<dbReference type="InterPro" id="IPR050493">
    <property type="entry name" value="FAD-dep_Monooxygenase_BioMet"/>
</dbReference>
<organism evidence="4 5">
    <name type="scientific">Roseovarius faecimaris</name>
    <dbReference type="NCBI Taxonomy" id="2494550"/>
    <lineage>
        <taxon>Bacteria</taxon>
        <taxon>Pseudomonadati</taxon>
        <taxon>Pseudomonadota</taxon>
        <taxon>Alphaproteobacteria</taxon>
        <taxon>Rhodobacterales</taxon>
        <taxon>Roseobacteraceae</taxon>
        <taxon>Roseovarius</taxon>
    </lineage>
</organism>
<dbReference type="OrthoDB" id="5499180at2"/>
<name>A0A6I6IQ67_9RHOB</name>
<dbReference type="EMBL" id="CP034348">
    <property type="protein sequence ID" value="QGX97607.1"/>
    <property type="molecule type" value="Genomic_DNA"/>
</dbReference>
<evidence type="ECO:0000313" key="5">
    <source>
        <dbReference type="Proteomes" id="UP000428330"/>
    </source>
</evidence>
<dbReference type="GO" id="GO:0004497">
    <property type="term" value="F:monooxygenase activity"/>
    <property type="evidence" value="ECO:0007669"/>
    <property type="project" value="UniProtKB-KW"/>
</dbReference>
<accession>A0A6I6IQ67</accession>
<dbReference type="KEGG" id="rom:EI983_04660"/>
<evidence type="ECO:0000256" key="1">
    <source>
        <dbReference type="ARBA" id="ARBA00023002"/>
    </source>
</evidence>
<dbReference type="Pfam" id="PF01494">
    <property type="entry name" value="FAD_binding_3"/>
    <property type="match status" value="1"/>
</dbReference>
<proteinExistence type="predicted"/>
<dbReference type="InterPro" id="IPR036188">
    <property type="entry name" value="FAD/NAD-bd_sf"/>
</dbReference>
<evidence type="ECO:0000259" key="3">
    <source>
        <dbReference type="Pfam" id="PF01494"/>
    </source>
</evidence>
<dbReference type="GO" id="GO:0071949">
    <property type="term" value="F:FAD binding"/>
    <property type="evidence" value="ECO:0007669"/>
    <property type="project" value="InterPro"/>
</dbReference>
<dbReference type="PANTHER" id="PTHR13789:SF309">
    <property type="entry name" value="PUTATIVE (AFU_ORTHOLOGUE AFUA_6G14510)-RELATED"/>
    <property type="match status" value="1"/>
</dbReference>
<dbReference type="SUPFAM" id="SSF51905">
    <property type="entry name" value="FAD/NAD(P)-binding domain"/>
    <property type="match status" value="1"/>
</dbReference>
<evidence type="ECO:0000256" key="2">
    <source>
        <dbReference type="ARBA" id="ARBA00023033"/>
    </source>
</evidence>
<evidence type="ECO:0000313" key="4">
    <source>
        <dbReference type="EMBL" id="QGX97607.1"/>
    </source>
</evidence>
<keyword evidence="1" id="KW-0560">Oxidoreductase</keyword>